<proteinExistence type="predicted"/>
<dbReference type="Pfam" id="PF13927">
    <property type="entry name" value="Ig_3"/>
    <property type="match status" value="1"/>
</dbReference>
<evidence type="ECO:0000313" key="3">
    <source>
        <dbReference type="Proteomes" id="UP000261620"/>
    </source>
</evidence>
<dbReference type="AlphaFoldDB" id="A0A3Q3WMR8"/>
<dbReference type="SUPFAM" id="SSF48726">
    <property type="entry name" value="Immunoglobulin"/>
    <property type="match status" value="1"/>
</dbReference>
<reference evidence="2" key="2">
    <citation type="submission" date="2025-09" db="UniProtKB">
        <authorList>
            <consortium name="Ensembl"/>
        </authorList>
    </citation>
    <scope>IDENTIFICATION</scope>
</reference>
<dbReference type="InterPro" id="IPR007110">
    <property type="entry name" value="Ig-like_dom"/>
</dbReference>
<dbReference type="Proteomes" id="UP000261620">
    <property type="component" value="Unplaced"/>
</dbReference>
<feature type="domain" description="Ig-like" evidence="1">
    <location>
        <begin position="1"/>
        <end position="78"/>
    </location>
</feature>
<sequence length="146" mass="16613">MSLEVGETLNLTCRAESFPLPQITWTKLGSKTRMHSEPNTDVHNNDKSATLLIRGVMTEHSGQYDCTIKYLDTNVTISAEDHSSTVLLCGRCVDFLRHCFKQTQSTSPFLEFFSFQPCKLYKNLKTCLIFIIQCHTQNTFPNNISV</sequence>
<dbReference type="STRING" id="94237.ENSMMOP00000019091"/>
<dbReference type="InterPro" id="IPR003598">
    <property type="entry name" value="Ig_sub2"/>
</dbReference>
<dbReference type="Ensembl" id="ENSMMOT00000019407.1">
    <property type="protein sequence ID" value="ENSMMOP00000019091.1"/>
    <property type="gene ID" value="ENSMMOG00000014462.1"/>
</dbReference>
<dbReference type="InterPro" id="IPR036179">
    <property type="entry name" value="Ig-like_dom_sf"/>
</dbReference>
<dbReference type="Gene3D" id="2.60.40.10">
    <property type="entry name" value="Immunoglobulins"/>
    <property type="match status" value="1"/>
</dbReference>
<organism evidence="2 3">
    <name type="scientific">Mola mola</name>
    <name type="common">Ocean sunfish</name>
    <name type="synonym">Tetraodon mola</name>
    <dbReference type="NCBI Taxonomy" id="94237"/>
    <lineage>
        <taxon>Eukaryota</taxon>
        <taxon>Metazoa</taxon>
        <taxon>Chordata</taxon>
        <taxon>Craniata</taxon>
        <taxon>Vertebrata</taxon>
        <taxon>Euteleostomi</taxon>
        <taxon>Actinopterygii</taxon>
        <taxon>Neopterygii</taxon>
        <taxon>Teleostei</taxon>
        <taxon>Neoteleostei</taxon>
        <taxon>Acanthomorphata</taxon>
        <taxon>Eupercaria</taxon>
        <taxon>Tetraodontiformes</taxon>
        <taxon>Molidae</taxon>
        <taxon>Mola</taxon>
    </lineage>
</organism>
<protein>
    <recommendedName>
        <fullName evidence="1">Ig-like domain-containing protein</fullName>
    </recommendedName>
</protein>
<keyword evidence="3" id="KW-1185">Reference proteome</keyword>
<reference evidence="2" key="1">
    <citation type="submission" date="2025-08" db="UniProtKB">
        <authorList>
            <consortium name="Ensembl"/>
        </authorList>
    </citation>
    <scope>IDENTIFICATION</scope>
</reference>
<dbReference type="SMART" id="SM00408">
    <property type="entry name" value="IGc2"/>
    <property type="match status" value="1"/>
</dbReference>
<dbReference type="CDD" id="cd00096">
    <property type="entry name" value="Ig"/>
    <property type="match status" value="1"/>
</dbReference>
<dbReference type="InterPro" id="IPR013783">
    <property type="entry name" value="Ig-like_fold"/>
</dbReference>
<evidence type="ECO:0000259" key="1">
    <source>
        <dbReference type="PROSITE" id="PS50835"/>
    </source>
</evidence>
<name>A0A3Q3WMR8_MOLML</name>
<accession>A0A3Q3WMR8</accession>
<evidence type="ECO:0000313" key="2">
    <source>
        <dbReference type="Ensembl" id="ENSMMOP00000019091.1"/>
    </source>
</evidence>
<dbReference type="PROSITE" id="PS50835">
    <property type="entry name" value="IG_LIKE"/>
    <property type="match status" value="1"/>
</dbReference>